<organism evidence="1 2">
    <name type="scientific">Pleurotus eryngii</name>
    <name type="common">Boletus of the steppes</name>
    <dbReference type="NCBI Taxonomy" id="5323"/>
    <lineage>
        <taxon>Eukaryota</taxon>
        <taxon>Fungi</taxon>
        <taxon>Dikarya</taxon>
        <taxon>Basidiomycota</taxon>
        <taxon>Agaricomycotina</taxon>
        <taxon>Agaricomycetes</taxon>
        <taxon>Agaricomycetidae</taxon>
        <taxon>Agaricales</taxon>
        <taxon>Pleurotineae</taxon>
        <taxon>Pleurotaceae</taxon>
        <taxon>Pleurotus</taxon>
    </lineage>
</organism>
<dbReference type="AlphaFoldDB" id="A0A9P5ZQ78"/>
<evidence type="ECO:0000313" key="2">
    <source>
        <dbReference type="Proteomes" id="UP000807025"/>
    </source>
</evidence>
<evidence type="ECO:0000313" key="1">
    <source>
        <dbReference type="EMBL" id="KAF9492243.1"/>
    </source>
</evidence>
<name>A0A9P5ZQ78_PLEER</name>
<gene>
    <name evidence="1" type="ORF">BDN71DRAFT_1433353</name>
</gene>
<reference evidence="1" key="1">
    <citation type="submission" date="2020-11" db="EMBL/GenBank/DDBJ databases">
        <authorList>
            <consortium name="DOE Joint Genome Institute"/>
            <person name="Ahrendt S."/>
            <person name="Riley R."/>
            <person name="Andreopoulos W."/>
            <person name="Labutti K."/>
            <person name="Pangilinan J."/>
            <person name="Ruiz-Duenas F.J."/>
            <person name="Barrasa J.M."/>
            <person name="Sanchez-Garcia M."/>
            <person name="Camarero S."/>
            <person name="Miyauchi S."/>
            <person name="Serrano A."/>
            <person name="Linde D."/>
            <person name="Babiker R."/>
            <person name="Drula E."/>
            <person name="Ayuso-Fernandez I."/>
            <person name="Pacheco R."/>
            <person name="Padilla G."/>
            <person name="Ferreira P."/>
            <person name="Barriuso J."/>
            <person name="Kellner H."/>
            <person name="Castanera R."/>
            <person name="Alfaro M."/>
            <person name="Ramirez L."/>
            <person name="Pisabarro A.G."/>
            <person name="Kuo A."/>
            <person name="Tritt A."/>
            <person name="Lipzen A."/>
            <person name="He G."/>
            <person name="Yan M."/>
            <person name="Ng V."/>
            <person name="Cullen D."/>
            <person name="Martin F."/>
            <person name="Rosso M.-N."/>
            <person name="Henrissat B."/>
            <person name="Hibbett D."/>
            <person name="Martinez A.T."/>
            <person name="Grigoriev I.V."/>
        </authorList>
    </citation>
    <scope>NUCLEOTIDE SEQUENCE</scope>
    <source>
        <strain evidence="1">ATCC 90797</strain>
    </source>
</reference>
<comment type="caution">
    <text evidence="1">The sequence shown here is derived from an EMBL/GenBank/DDBJ whole genome shotgun (WGS) entry which is preliminary data.</text>
</comment>
<sequence length="151" mass="17694">MYKCGKAPDIRPKLQNLFTWWNIGMSFLMELKILWNTLEGKGDPCQTRLRRLTSDDCFGHTMLAIQQIFLVLGELRDMPAARAFQVNPNYVFTHSLEEPISFNSMQEEIRMQYGTHSPKTELAKFWYTEESLQQKLSSQGNIVHVFKTHYD</sequence>
<dbReference type="Proteomes" id="UP000807025">
    <property type="component" value="Unassembled WGS sequence"/>
</dbReference>
<keyword evidence="2" id="KW-1185">Reference proteome</keyword>
<accession>A0A9P5ZQ78</accession>
<protein>
    <submittedName>
        <fullName evidence="1">Uncharacterized protein</fullName>
    </submittedName>
</protein>
<dbReference type="EMBL" id="MU154604">
    <property type="protein sequence ID" value="KAF9492243.1"/>
    <property type="molecule type" value="Genomic_DNA"/>
</dbReference>
<proteinExistence type="predicted"/>